<evidence type="ECO:0000256" key="5">
    <source>
        <dbReference type="ARBA" id="ARBA00022701"/>
    </source>
</evidence>
<dbReference type="EMBL" id="CAXLJL010000822">
    <property type="protein sequence ID" value="CAL5141153.1"/>
    <property type="molecule type" value="Genomic_DNA"/>
</dbReference>
<accession>A0AAV2TWR8</accession>
<evidence type="ECO:0000256" key="6">
    <source>
        <dbReference type="ARBA" id="ARBA00022816"/>
    </source>
</evidence>
<evidence type="ECO:0000256" key="9">
    <source>
        <dbReference type="ARBA" id="ARBA00023242"/>
    </source>
</evidence>
<evidence type="ECO:0000256" key="1">
    <source>
        <dbReference type="ARBA" id="ARBA00004123"/>
    </source>
</evidence>
<keyword evidence="5 10" id="KW-0493">Microtubule</keyword>
<dbReference type="InterPro" id="IPR037177">
    <property type="entry name" value="DLC_sf"/>
</dbReference>
<comment type="subcellular location">
    <subcellularLocation>
        <location evidence="2 10">Cytoplasm</location>
        <location evidence="2 10">Cytoskeleton</location>
    </subcellularLocation>
    <subcellularLocation>
        <location evidence="1">Nucleus</location>
    </subcellularLocation>
</comment>
<evidence type="ECO:0000256" key="10">
    <source>
        <dbReference type="RuleBase" id="RU365010"/>
    </source>
</evidence>
<keyword evidence="10" id="KW-0505">Motor protein</keyword>
<protein>
    <recommendedName>
        <fullName evidence="10">Dynein light chain</fullName>
    </recommendedName>
</protein>
<keyword evidence="10" id="KW-0243">Dynein</keyword>
<keyword evidence="4 10" id="KW-0963">Cytoplasm</keyword>
<keyword evidence="3" id="KW-0813">Transport</keyword>
<evidence type="ECO:0000256" key="7">
    <source>
        <dbReference type="ARBA" id="ARBA00022927"/>
    </source>
</evidence>
<dbReference type="GO" id="GO:0045505">
    <property type="term" value="F:dynein intermediate chain binding"/>
    <property type="evidence" value="ECO:0007669"/>
    <property type="project" value="TreeGrafter"/>
</dbReference>
<comment type="similarity">
    <text evidence="10">Belongs to the dynein light chain family.</text>
</comment>
<dbReference type="InterPro" id="IPR001372">
    <property type="entry name" value="Dynein_light_chain_typ-1/2"/>
</dbReference>
<dbReference type="FunFam" id="3.30.740.10:FF:000005">
    <property type="entry name" value="Dynein light chain"/>
    <property type="match status" value="1"/>
</dbReference>
<proteinExistence type="inferred from homology"/>
<evidence type="ECO:0000256" key="2">
    <source>
        <dbReference type="ARBA" id="ARBA00004245"/>
    </source>
</evidence>
<name>A0AAV2TWR8_CALDB</name>
<keyword evidence="8 10" id="KW-0206">Cytoskeleton</keyword>
<dbReference type="SMART" id="SM01375">
    <property type="entry name" value="Dynein_light"/>
    <property type="match status" value="1"/>
</dbReference>
<dbReference type="GO" id="GO:0007017">
    <property type="term" value="P:microtubule-based process"/>
    <property type="evidence" value="ECO:0007669"/>
    <property type="project" value="InterPro"/>
</dbReference>
<dbReference type="PANTHER" id="PTHR11886">
    <property type="entry name" value="DYNEIN LIGHT CHAIN"/>
    <property type="match status" value="1"/>
</dbReference>
<reference evidence="11" key="1">
    <citation type="submission" date="2024-06" db="EMBL/GenBank/DDBJ databases">
        <authorList>
            <person name="Liu X."/>
            <person name="Lenzi L."/>
            <person name="Haldenby T S."/>
            <person name="Uol C."/>
        </authorList>
    </citation>
    <scope>NUCLEOTIDE SEQUENCE</scope>
</reference>
<sequence length="90" mass="10326">MAGDSRVAVIQSDMDTEDQNEAIRYAVYALDKFSSPMEAAGYLKHHFDKLLYPRWHCVMGRSFGSSFTYEAKTLVNFTFEGIEVLLFRFG</sequence>
<dbReference type="GO" id="GO:0005874">
    <property type="term" value="C:microtubule"/>
    <property type="evidence" value="ECO:0007669"/>
    <property type="project" value="UniProtKB-KW"/>
</dbReference>
<evidence type="ECO:0000256" key="8">
    <source>
        <dbReference type="ARBA" id="ARBA00023212"/>
    </source>
</evidence>
<dbReference type="GO" id="GO:0005868">
    <property type="term" value="C:cytoplasmic dynein complex"/>
    <property type="evidence" value="ECO:0007669"/>
    <property type="project" value="TreeGrafter"/>
</dbReference>
<dbReference type="SUPFAM" id="SSF54648">
    <property type="entry name" value="DLC"/>
    <property type="match status" value="1"/>
</dbReference>
<dbReference type="GO" id="GO:0005634">
    <property type="term" value="C:nucleus"/>
    <property type="evidence" value="ECO:0007669"/>
    <property type="project" value="UniProtKB-SubCell"/>
</dbReference>
<gene>
    <name evidence="11" type="ORF">CDAUBV1_LOCUS16421</name>
</gene>
<evidence type="ECO:0000256" key="4">
    <source>
        <dbReference type="ARBA" id="ARBA00022490"/>
    </source>
</evidence>
<dbReference type="Pfam" id="PF01221">
    <property type="entry name" value="Dynein_light"/>
    <property type="match status" value="1"/>
</dbReference>
<dbReference type="Proteomes" id="UP001497525">
    <property type="component" value="Unassembled WGS sequence"/>
</dbReference>
<dbReference type="AlphaFoldDB" id="A0AAV2TWR8"/>
<organism evidence="11 12">
    <name type="scientific">Calicophoron daubneyi</name>
    <name type="common">Rumen fluke</name>
    <name type="synonym">Paramphistomum daubneyi</name>
    <dbReference type="NCBI Taxonomy" id="300641"/>
    <lineage>
        <taxon>Eukaryota</taxon>
        <taxon>Metazoa</taxon>
        <taxon>Spiralia</taxon>
        <taxon>Lophotrochozoa</taxon>
        <taxon>Platyhelminthes</taxon>
        <taxon>Trematoda</taxon>
        <taxon>Digenea</taxon>
        <taxon>Plagiorchiida</taxon>
        <taxon>Pronocephalata</taxon>
        <taxon>Paramphistomoidea</taxon>
        <taxon>Paramphistomidae</taxon>
        <taxon>Calicophoron</taxon>
    </lineage>
</organism>
<dbReference type="GO" id="GO:0051028">
    <property type="term" value="P:mRNA transport"/>
    <property type="evidence" value="ECO:0007669"/>
    <property type="project" value="UniProtKB-KW"/>
</dbReference>
<evidence type="ECO:0000313" key="12">
    <source>
        <dbReference type="Proteomes" id="UP001497525"/>
    </source>
</evidence>
<dbReference type="CDD" id="cd21450">
    <property type="entry name" value="DLC-like_DYNLL1-like"/>
    <property type="match status" value="1"/>
</dbReference>
<keyword evidence="6" id="KW-0509">mRNA transport</keyword>
<evidence type="ECO:0000256" key="3">
    <source>
        <dbReference type="ARBA" id="ARBA00022448"/>
    </source>
</evidence>
<dbReference type="GO" id="GO:0015031">
    <property type="term" value="P:protein transport"/>
    <property type="evidence" value="ECO:0007669"/>
    <property type="project" value="UniProtKB-KW"/>
</dbReference>
<keyword evidence="9" id="KW-0539">Nucleus</keyword>
<dbReference type="Gene3D" id="3.30.740.10">
    <property type="entry name" value="Protein Inhibitor Of Neuronal Nitric Oxide Synthase"/>
    <property type="match status" value="1"/>
</dbReference>
<keyword evidence="7" id="KW-0653">Protein transport</keyword>
<comment type="caution">
    <text evidence="11">The sequence shown here is derived from an EMBL/GenBank/DDBJ whole genome shotgun (WGS) entry which is preliminary data.</text>
</comment>
<evidence type="ECO:0000313" key="11">
    <source>
        <dbReference type="EMBL" id="CAL5141153.1"/>
    </source>
</evidence>
<dbReference type="PANTHER" id="PTHR11886:SF35">
    <property type="entry name" value="DYNEIN LIGHT CHAIN"/>
    <property type="match status" value="1"/>
</dbReference>